<feature type="transmembrane region" description="Helical" evidence="3">
    <location>
        <begin position="1093"/>
        <end position="1118"/>
    </location>
</feature>
<organism evidence="4 5">
    <name type="scientific">Capsaspora owczarzaki (strain ATCC 30864)</name>
    <dbReference type="NCBI Taxonomy" id="595528"/>
    <lineage>
        <taxon>Eukaryota</taxon>
        <taxon>Filasterea</taxon>
        <taxon>Capsaspora</taxon>
    </lineage>
</organism>
<dbReference type="OMA" id="WPLEESA"/>
<feature type="compositionally biased region" description="Low complexity" evidence="2">
    <location>
        <begin position="150"/>
        <end position="159"/>
    </location>
</feature>
<feature type="region of interest" description="Disordered" evidence="2">
    <location>
        <begin position="110"/>
        <end position="174"/>
    </location>
</feature>
<evidence type="ECO:0000313" key="5">
    <source>
        <dbReference type="Proteomes" id="UP000008743"/>
    </source>
</evidence>
<feature type="compositionally biased region" description="Polar residues" evidence="2">
    <location>
        <begin position="139"/>
        <end position="149"/>
    </location>
</feature>
<dbReference type="InParanoid" id="A0A0D2WU90"/>
<accession>A0A0D2WU90</accession>
<dbReference type="RefSeq" id="XP_004345280.1">
    <property type="nucleotide sequence ID" value="XM_004345230.2"/>
</dbReference>
<keyword evidence="1" id="KW-0175">Coiled coil</keyword>
<evidence type="ECO:0000256" key="2">
    <source>
        <dbReference type="SAM" id="MobiDB-lite"/>
    </source>
</evidence>
<feature type="compositionally biased region" description="Polar residues" evidence="2">
    <location>
        <begin position="74"/>
        <end position="83"/>
    </location>
</feature>
<feature type="region of interest" description="Disordered" evidence="2">
    <location>
        <begin position="446"/>
        <end position="482"/>
    </location>
</feature>
<name>A0A0D2WU90_CAPO3</name>
<gene>
    <name evidence="4" type="ORF">CAOG_006531</name>
</gene>
<feature type="region of interest" description="Disordered" evidence="2">
    <location>
        <begin position="48"/>
        <end position="83"/>
    </location>
</feature>
<evidence type="ECO:0008006" key="6">
    <source>
        <dbReference type="Google" id="ProtNLM"/>
    </source>
</evidence>
<dbReference type="AlphaFoldDB" id="A0A0D2WU90"/>
<dbReference type="STRING" id="595528.A0A0D2WU90"/>
<proteinExistence type="predicted"/>
<feature type="region of interest" description="Disordered" evidence="2">
    <location>
        <begin position="210"/>
        <end position="233"/>
    </location>
</feature>
<reference evidence="5" key="1">
    <citation type="submission" date="2011-02" db="EMBL/GenBank/DDBJ databases">
        <title>The Genome Sequence of Capsaspora owczarzaki ATCC 30864.</title>
        <authorList>
            <person name="Russ C."/>
            <person name="Cuomo C."/>
            <person name="Burger G."/>
            <person name="Gray M.W."/>
            <person name="Holland P.W.H."/>
            <person name="King N."/>
            <person name="Lang F.B.F."/>
            <person name="Roger A.J."/>
            <person name="Ruiz-Trillo I."/>
            <person name="Young S.K."/>
            <person name="Zeng Q."/>
            <person name="Gargeya S."/>
            <person name="Alvarado L."/>
            <person name="Berlin A."/>
            <person name="Chapman S.B."/>
            <person name="Chen Z."/>
            <person name="Freedman E."/>
            <person name="Gellesch M."/>
            <person name="Goldberg J."/>
            <person name="Griggs A."/>
            <person name="Gujja S."/>
            <person name="Heilman E."/>
            <person name="Heiman D."/>
            <person name="Howarth C."/>
            <person name="Mehta T."/>
            <person name="Neiman D."/>
            <person name="Pearson M."/>
            <person name="Roberts A."/>
            <person name="Saif S."/>
            <person name="Shea T."/>
            <person name="Shenoy N."/>
            <person name="Sisk P."/>
            <person name="Stolte C."/>
            <person name="Sykes S."/>
            <person name="White J."/>
            <person name="Yandava C."/>
            <person name="Haas B."/>
            <person name="Nusbaum C."/>
            <person name="Birren B."/>
        </authorList>
    </citation>
    <scope>NUCLEOTIDE SEQUENCE</scope>
    <source>
        <strain evidence="5">ATCC 30864</strain>
    </source>
</reference>
<feature type="compositionally biased region" description="Polar residues" evidence="2">
    <location>
        <begin position="466"/>
        <end position="482"/>
    </location>
</feature>
<feature type="coiled-coil region" evidence="1">
    <location>
        <begin position="868"/>
        <end position="937"/>
    </location>
</feature>
<keyword evidence="3" id="KW-0812">Transmembrane</keyword>
<keyword evidence="3" id="KW-1133">Transmembrane helix</keyword>
<evidence type="ECO:0000313" key="4">
    <source>
        <dbReference type="EMBL" id="KJE96170.1"/>
    </source>
</evidence>
<feature type="region of interest" description="Disordered" evidence="2">
    <location>
        <begin position="509"/>
        <end position="545"/>
    </location>
</feature>
<sequence>MASEGWSDVDLELTSSDSATLNFSLPATPEQLRSTSLLLLHSVHNPHHSSNQQFELFPSTPARNNDDEAADPVSHQQQRPDTLTTSHSTIMLSAVEAGFGNSANLWPLEESADAPLREDDDLERGDQEDEEEEEDENLNRSSWSVSSHRTTTSATTAAADDADGADDDGNVTMHKDTSETDLLLQDAELGGQPMTSAATAAAVGADQDEVVDDHGHDDDDDDQNWGLKQQSGTARHPIIARSLLDQSITEPGEAVEWDEERATRRNSRLILASPNAHRTDARSLDDSTASVELAESVLPSPSVDDVFHQLLAQHREMHPTDRLQSVPTAMIIHEFTSTAKLPSEAVSSLISCLDPTHTGRVSEHSFLTGVNEFMELLTREDQKEAEDLHLYDQENMAAVSSPLYEPLHDDDHHDDTTNPDAAIEAAALPPPATPATGRTQLIQMTPASSRVHATPQGAAQGAHGGVSNNNTPHAHPWGSSSAMATPARVNLLARADEPTHYLSPTVMANPMSPTREALSQHWQPNVSHSQLRKQQLEEQENDRRDAHVDQLQADKQKLTQEVEKLGKELVAARNVIEECLKVKQEFHTAEHERVQLLQRNSALKDSEKQLRHTLDQERTAAMKHQNKVNDLSEEVQVLKDQLAQAHEAVEKSQTAHASDLQERERLLQAHAREVKDLQAKTAELQDSLSQAKTDLDEYAASFRKLEQEKDDLLQQLREMAPPPSLDQEVSQSGLPSIETEQRILALEQQLRSAQDGIREHEAKQLDERTQHAALVRRIEGQLATAQAETVDLDQDLQAARATIRELESAKLLSDQRQSELHRLTAELQARDALVQQHQSRAEDQTGLVERLHRAQTTIDELQAGKSAADAREVELQRVSTELHRLESEALQHQQQSNQWTAEIAQLQTQLGQTQHQRDELQIERDSLQARAAAAAAAAAAIPSSNPLPSGAHHQHEAETHQLRAELNAALALAEQRAGELVLVKLQAEDASQKAEGLAQDLLFARDNNRQLKLTLEEEQRGQHQQMDDNLQRVAHLKADVEMLLQSHEHTTKSLTQAALSLHAKQQELRDAVQAQPHPAHASPSAPASACSRFIGLLGSVLRLGLLLAFLVVILLVVADGAQRRCDLHSWAERLTNPAIADWLDQALPRLVRQVYHSRPS</sequence>
<evidence type="ECO:0000256" key="1">
    <source>
        <dbReference type="SAM" id="Coils"/>
    </source>
</evidence>
<feature type="coiled-coil region" evidence="1">
    <location>
        <begin position="614"/>
        <end position="715"/>
    </location>
</feature>
<evidence type="ECO:0000256" key="3">
    <source>
        <dbReference type="SAM" id="Phobius"/>
    </source>
</evidence>
<feature type="compositionally biased region" description="Acidic residues" evidence="2">
    <location>
        <begin position="118"/>
        <end position="136"/>
    </location>
</feature>
<dbReference type="PhylomeDB" id="A0A0D2WU90"/>
<feature type="compositionally biased region" description="Acidic residues" evidence="2">
    <location>
        <begin position="160"/>
        <end position="169"/>
    </location>
</feature>
<feature type="compositionally biased region" description="Polar residues" evidence="2">
    <location>
        <begin position="520"/>
        <end position="533"/>
    </location>
</feature>
<keyword evidence="3" id="KW-0472">Membrane</keyword>
<keyword evidence="5" id="KW-1185">Reference proteome</keyword>
<protein>
    <recommendedName>
        <fullName evidence="6">EF-hand domain-containing protein</fullName>
    </recommendedName>
</protein>
<dbReference type="EMBL" id="KE346370">
    <property type="protein sequence ID" value="KJE96170.1"/>
    <property type="molecule type" value="Genomic_DNA"/>
</dbReference>
<dbReference type="Proteomes" id="UP000008743">
    <property type="component" value="Unassembled WGS sequence"/>
</dbReference>